<reference evidence="1 2" key="1">
    <citation type="submission" date="2019-02" db="EMBL/GenBank/DDBJ databases">
        <title>Deep-cultivation of Planctomycetes and their phenomic and genomic characterization uncovers novel biology.</title>
        <authorList>
            <person name="Wiegand S."/>
            <person name="Jogler M."/>
            <person name="Boedeker C."/>
            <person name="Pinto D."/>
            <person name="Vollmers J."/>
            <person name="Rivas-Marin E."/>
            <person name="Kohn T."/>
            <person name="Peeters S.H."/>
            <person name="Heuer A."/>
            <person name="Rast P."/>
            <person name="Oberbeckmann S."/>
            <person name="Bunk B."/>
            <person name="Jeske O."/>
            <person name="Meyerdierks A."/>
            <person name="Storesund J.E."/>
            <person name="Kallscheuer N."/>
            <person name="Luecker S."/>
            <person name="Lage O.M."/>
            <person name="Pohl T."/>
            <person name="Merkel B.J."/>
            <person name="Hornburger P."/>
            <person name="Mueller R.-W."/>
            <person name="Bruemmer F."/>
            <person name="Labrenz M."/>
            <person name="Spormann A.M."/>
            <person name="Op Den Camp H."/>
            <person name="Overmann J."/>
            <person name="Amann R."/>
            <person name="Jetten M.S.M."/>
            <person name="Mascher T."/>
            <person name="Medema M.H."/>
            <person name="Devos D.P."/>
            <person name="Kaster A.-K."/>
            <person name="Ovreas L."/>
            <person name="Rohde M."/>
            <person name="Galperin M.Y."/>
            <person name="Jogler C."/>
        </authorList>
    </citation>
    <scope>NUCLEOTIDE SEQUENCE [LARGE SCALE GENOMIC DNA]</scope>
    <source>
        <strain evidence="1 2">Pla52o</strain>
    </source>
</reference>
<evidence type="ECO:0000313" key="1">
    <source>
        <dbReference type="EMBL" id="TWU10290.1"/>
    </source>
</evidence>
<accession>A0A5C6BE91</accession>
<gene>
    <name evidence="1" type="ORF">Pla52o_57460</name>
</gene>
<proteinExistence type="predicted"/>
<sequence length="144" mass="16322">MPHYRLPSPADPNCRLTKRGATWDSTIYHCTATNSFWMLHMDRHGDRFLYAYLIDGPKPIIDKSQKFPVPEDWTGDPETVYVALESIHDSEMSGDSVNLPGGLREVLDNGDRVLITDFDNAVVGEIIRDGDELRLERRDGYAPS</sequence>
<evidence type="ECO:0000313" key="2">
    <source>
        <dbReference type="Proteomes" id="UP000316304"/>
    </source>
</evidence>
<dbReference type="Proteomes" id="UP000316304">
    <property type="component" value="Unassembled WGS sequence"/>
</dbReference>
<keyword evidence="2" id="KW-1185">Reference proteome</keyword>
<dbReference type="AlphaFoldDB" id="A0A5C6BE91"/>
<dbReference type="EMBL" id="SJPT01000020">
    <property type="protein sequence ID" value="TWU10290.1"/>
    <property type="molecule type" value="Genomic_DNA"/>
</dbReference>
<protein>
    <submittedName>
        <fullName evidence="1">Uncharacterized protein</fullName>
    </submittedName>
</protein>
<name>A0A5C6BE91_9BACT</name>
<comment type="caution">
    <text evidence="1">The sequence shown here is derived from an EMBL/GenBank/DDBJ whole genome shotgun (WGS) entry which is preliminary data.</text>
</comment>
<organism evidence="1 2">
    <name type="scientific">Novipirellula galeiformis</name>
    <dbReference type="NCBI Taxonomy" id="2528004"/>
    <lineage>
        <taxon>Bacteria</taxon>
        <taxon>Pseudomonadati</taxon>
        <taxon>Planctomycetota</taxon>
        <taxon>Planctomycetia</taxon>
        <taxon>Pirellulales</taxon>
        <taxon>Pirellulaceae</taxon>
        <taxon>Novipirellula</taxon>
    </lineage>
</organism>